<keyword evidence="2" id="KW-1185">Reference proteome</keyword>
<evidence type="ECO:0008006" key="3">
    <source>
        <dbReference type="Google" id="ProtNLM"/>
    </source>
</evidence>
<organism evidence="1 2">
    <name type="scientific">Lithospermum erythrorhizon</name>
    <name type="common">Purple gromwell</name>
    <name type="synonym">Lithospermum officinale var. erythrorhizon</name>
    <dbReference type="NCBI Taxonomy" id="34254"/>
    <lineage>
        <taxon>Eukaryota</taxon>
        <taxon>Viridiplantae</taxon>
        <taxon>Streptophyta</taxon>
        <taxon>Embryophyta</taxon>
        <taxon>Tracheophyta</taxon>
        <taxon>Spermatophyta</taxon>
        <taxon>Magnoliopsida</taxon>
        <taxon>eudicotyledons</taxon>
        <taxon>Gunneridae</taxon>
        <taxon>Pentapetalae</taxon>
        <taxon>asterids</taxon>
        <taxon>lamiids</taxon>
        <taxon>Boraginales</taxon>
        <taxon>Boraginaceae</taxon>
        <taxon>Boraginoideae</taxon>
        <taxon>Lithospermeae</taxon>
        <taxon>Lithospermum</taxon>
    </lineage>
</organism>
<gene>
    <name evidence="1" type="ORF">LIER_26035</name>
</gene>
<protein>
    <recommendedName>
        <fullName evidence="3">Reverse transcriptase</fullName>
    </recommendedName>
</protein>
<evidence type="ECO:0000313" key="1">
    <source>
        <dbReference type="EMBL" id="GAA0172155.1"/>
    </source>
</evidence>
<accession>A0AAV3R8H6</accession>
<sequence>MRLREKKIYDFRCADDVQLAIESTLQIICDQDWSSLTACITVEEIEGVVNDMTKEKLPGPAGYPIEFYKNTWEIRKESVFEAVKTYFFTGIMPKYFNGTSQCIIPKVNNPQNMKQFTPMTNFLLQYNIQDHFYYNCW</sequence>
<dbReference type="EMBL" id="BAABME010007985">
    <property type="protein sequence ID" value="GAA0172155.1"/>
    <property type="molecule type" value="Genomic_DNA"/>
</dbReference>
<dbReference type="Proteomes" id="UP001454036">
    <property type="component" value="Unassembled WGS sequence"/>
</dbReference>
<proteinExistence type="predicted"/>
<comment type="caution">
    <text evidence="1">The sequence shown here is derived from an EMBL/GenBank/DDBJ whole genome shotgun (WGS) entry which is preliminary data.</text>
</comment>
<evidence type="ECO:0000313" key="2">
    <source>
        <dbReference type="Proteomes" id="UP001454036"/>
    </source>
</evidence>
<name>A0AAV3R8H6_LITER</name>
<dbReference type="AlphaFoldDB" id="A0AAV3R8H6"/>
<reference evidence="1 2" key="1">
    <citation type="submission" date="2024-01" db="EMBL/GenBank/DDBJ databases">
        <title>The complete chloroplast genome sequence of Lithospermum erythrorhizon: insights into the phylogenetic relationship among Boraginaceae species and the maternal lineages of purple gromwells.</title>
        <authorList>
            <person name="Okada T."/>
            <person name="Watanabe K."/>
        </authorList>
    </citation>
    <scope>NUCLEOTIDE SEQUENCE [LARGE SCALE GENOMIC DNA]</scope>
</reference>